<accession>A0AAJ5C1A4</accession>
<dbReference type="EMBL" id="LT906468">
    <property type="protein sequence ID" value="SNV53580.1"/>
    <property type="molecule type" value="Genomic_DNA"/>
</dbReference>
<dbReference type="KEGG" id="smiz:4412673_02920"/>
<gene>
    <name evidence="1" type="ORF">SAMEA4412673_02920</name>
</gene>
<reference evidence="1 2" key="1">
    <citation type="submission" date="2017-06" db="EMBL/GenBank/DDBJ databases">
        <authorList>
            <consortium name="Pathogen Informatics"/>
        </authorList>
    </citation>
    <scope>NUCLEOTIDE SEQUENCE [LARGE SCALE GENOMIC DNA]</scope>
    <source>
        <strain evidence="1 2">NCTC12149</strain>
    </source>
</reference>
<protein>
    <submittedName>
        <fullName evidence="1">Uncharacterized protein</fullName>
    </submittedName>
</protein>
<evidence type="ECO:0000313" key="1">
    <source>
        <dbReference type="EMBL" id="SNV53580.1"/>
    </source>
</evidence>
<evidence type="ECO:0000313" key="2">
    <source>
        <dbReference type="Proteomes" id="UP000215355"/>
    </source>
</evidence>
<dbReference type="AlphaFoldDB" id="A0AAJ5C1A4"/>
<organism evidence="1 2">
    <name type="scientific">Sphingobacterium mizutaii</name>
    <dbReference type="NCBI Taxonomy" id="1010"/>
    <lineage>
        <taxon>Bacteria</taxon>
        <taxon>Pseudomonadati</taxon>
        <taxon>Bacteroidota</taxon>
        <taxon>Sphingobacteriia</taxon>
        <taxon>Sphingobacteriales</taxon>
        <taxon>Sphingobacteriaceae</taxon>
        <taxon>Sphingobacterium</taxon>
    </lineage>
</organism>
<dbReference type="Proteomes" id="UP000215355">
    <property type="component" value="Chromosome 1"/>
</dbReference>
<sequence>MSRKDRIYFSFQQNYFIYFNAVLLTYLKHTIPPASINPRSAFYLIQIATIHPLDHPREKECSTNEQEQSYFRIGKEFQEKKDKGCLQQFLFINFQSQ</sequence>
<name>A0AAJ5C1A4_9SPHI</name>
<proteinExistence type="predicted"/>